<proteinExistence type="evidence at transcript level"/>
<dbReference type="SUPFAM" id="SSF57535">
    <property type="entry name" value="Complement control module/SCR domain"/>
    <property type="match status" value="1"/>
</dbReference>
<evidence type="ECO:0000259" key="4">
    <source>
        <dbReference type="PROSITE" id="PS50923"/>
    </source>
</evidence>
<sequence length="387" mass="42834">MRCFLILISLLALSSATAAWNPVVRDTFIPFDLESTPLQIKTDSTAGSEEQIWVRTYTADGSLVGGVGLKFTSSIQYAIGFCNNNLWVSLPVQPPEEVDKVWTIRKNTTAVSIECNGVEVLNYQLSESSDTRCVSTWGGDVVEKIMFHSSLDTASDSYRTAAVWCPVVRDTLIPFDLESTPLQIKTDLTAGSEEQITVDTYNIGSSFIGGVGVKFTSPIQYGISFCTTSWTVLPVQPGDEVDKIWTIRKTTTAVRIECNGLEVLNYQFSDSSASSCVSRWGGDVVEKILFYAYDTASDSYRVKPVKSVCPEFTVDGSVQESWNDTDIGQTVTINCQRKHVLDGSSERTCNAEGVWDSDAPLCRKLSEFRWEIEKLGVMGLRVFPYYS</sequence>
<dbReference type="InterPro" id="IPR035976">
    <property type="entry name" value="Sushi/SCR/CCP_sf"/>
</dbReference>
<keyword evidence="2" id="KW-0768">Sushi</keyword>
<evidence type="ECO:0000256" key="2">
    <source>
        <dbReference type="PROSITE-ProRule" id="PRU00302"/>
    </source>
</evidence>
<feature type="signal peptide" evidence="3">
    <location>
        <begin position="1"/>
        <end position="19"/>
    </location>
</feature>
<dbReference type="Pfam" id="PF00084">
    <property type="entry name" value="Sushi"/>
    <property type="match status" value="1"/>
</dbReference>
<keyword evidence="1 2" id="KW-1015">Disulfide bond</keyword>
<dbReference type="Gene3D" id="2.10.70.10">
    <property type="entry name" value="Complement Module, domain 1"/>
    <property type="match status" value="1"/>
</dbReference>
<feature type="disulfide bond" evidence="2">
    <location>
        <begin position="335"/>
        <end position="362"/>
    </location>
</feature>
<reference evidence="5" key="1">
    <citation type="submission" date="2012-02" db="EMBL/GenBank/DDBJ databases">
        <title>The genome of the ctenophore, Pleurobrachia bachei.</title>
        <authorList>
            <person name="Kohn A.B."/>
            <person name="Citarella M."/>
            <person name="Moroz L.L."/>
        </authorList>
    </citation>
    <scope>NUCLEOTIDE SEQUENCE</scope>
</reference>
<dbReference type="PROSITE" id="PS50923">
    <property type="entry name" value="SUSHI"/>
    <property type="match status" value="1"/>
</dbReference>
<comment type="caution">
    <text evidence="2">Lacks conserved residue(s) required for the propagation of feature annotation.</text>
</comment>
<organism evidence="5">
    <name type="scientific">Pleurobrachia bachei</name>
    <name type="common">Sea gooseberry</name>
    <dbReference type="NCBI Taxonomy" id="34499"/>
    <lineage>
        <taxon>Eukaryota</taxon>
        <taxon>Metazoa</taxon>
        <taxon>Ctenophora</taxon>
        <taxon>Tentaculata</taxon>
        <taxon>Cydippida</taxon>
        <taxon>Pleurobrachiidae</taxon>
        <taxon>Pleurobrachia</taxon>
    </lineage>
</organism>
<evidence type="ECO:0000313" key="5">
    <source>
        <dbReference type="EMBL" id="AFK75430.1"/>
    </source>
</evidence>
<feature type="chain" id="PRO_5004053541" evidence="3">
    <location>
        <begin position="20"/>
        <end position="387"/>
    </location>
</feature>
<dbReference type="SMART" id="SM00032">
    <property type="entry name" value="CCP"/>
    <property type="match status" value="1"/>
</dbReference>
<dbReference type="EMBL" id="JQ700330">
    <property type="protein sequence ID" value="AFK75430.1"/>
    <property type="molecule type" value="mRNA"/>
</dbReference>
<dbReference type="CDD" id="cd00033">
    <property type="entry name" value="CCP"/>
    <property type="match status" value="1"/>
</dbReference>
<protein>
    <submittedName>
        <fullName evidence="5">Putative secretory peptide-20</fullName>
    </submittedName>
</protein>
<evidence type="ECO:0000256" key="3">
    <source>
        <dbReference type="SAM" id="SignalP"/>
    </source>
</evidence>
<dbReference type="AlphaFoldDB" id="M4H1V8"/>
<name>M4H1V8_PLEBA</name>
<evidence type="ECO:0000256" key="1">
    <source>
        <dbReference type="ARBA" id="ARBA00023157"/>
    </source>
</evidence>
<feature type="domain" description="Sushi" evidence="4">
    <location>
        <begin position="307"/>
        <end position="364"/>
    </location>
</feature>
<keyword evidence="3" id="KW-0732">Signal</keyword>
<dbReference type="InterPro" id="IPR000436">
    <property type="entry name" value="Sushi_SCR_CCP_dom"/>
</dbReference>
<accession>M4H1V8</accession>